<feature type="repeat" description="Solcar" evidence="10">
    <location>
        <begin position="204"/>
        <end position="299"/>
    </location>
</feature>
<accession>A0AA38ICQ0</accession>
<keyword evidence="5" id="KW-0677">Repeat</keyword>
<evidence type="ECO:0000256" key="5">
    <source>
        <dbReference type="ARBA" id="ARBA00022737"/>
    </source>
</evidence>
<evidence type="ECO:0000313" key="12">
    <source>
        <dbReference type="EMBL" id="KAJ3653957.1"/>
    </source>
</evidence>
<comment type="caution">
    <text evidence="12">The sequence shown here is derived from an EMBL/GenBank/DDBJ whole genome shotgun (WGS) entry which is preliminary data.</text>
</comment>
<dbReference type="Pfam" id="PF00153">
    <property type="entry name" value="Mito_carr"/>
    <property type="match status" value="3"/>
</dbReference>
<evidence type="ECO:0000256" key="6">
    <source>
        <dbReference type="ARBA" id="ARBA00022792"/>
    </source>
</evidence>
<feature type="repeat" description="Solcar" evidence="10">
    <location>
        <begin position="14"/>
        <end position="103"/>
    </location>
</feature>
<proteinExistence type="inferred from homology"/>
<keyword evidence="9 10" id="KW-0472">Membrane</keyword>
<dbReference type="Proteomes" id="UP001168821">
    <property type="component" value="Unassembled WGS sequence"/>
</dbReference>
<comment type="similarity">
    <text evidence="2 11">Belongs to the mitochondrial carrier (TC 2.A.29) family.</text>
</comment>
<evidence type="ECO:0000313" key="13">
    <source>
        <dbReference type="Proteomes" id="UP001168821"/>
    </source>
</evidence>
<evidence type="ECO:0000256" key="8">
    <source>
        <dbReference type="ARBA" id="ARBA00023128"/>
    </source>
</evidence>
<evidence type="ECO:0000256" key="2">
    <source>
        <dbReference type="ARBA" id="ARBA00006375"/>
    </source>
</evidence>
<comment type="subcellular location">
    <subcellularLocation>
        <location evidence="1">Mitochondrion inner membrane</location>
        <topology evidence="1">Multi-pass membrane protein</topology>
    </subcellularLocation>
</comment>
<evidence type="ECO:0008006" key="14">
    <source>
        <dbReference type="Google" id="ProtNLM"/>
    </source>
</evidence>
<keyword evidence="13" id="KW-1185">Reference proteome</keyword>
<evidence type="ECO:0000256" key="9">
    <source>
        <dbReference type="ARBA" id="ARBA00023136"/>
    </source>
</evidence>
<dbReference type="InterPro" id="IPR002067">
    <property type="entry name" value="MCP"/>
</dbReference>
<dbReference type="Gene3D" id="1.50.40.10">
    <property type="entry name" value="Mitochondrial carrier domain"/>
    <property type="match status" value="1"/>
</dbReference>
<dbReference type="InterPro" id="IPR023395">
    <property type="entry name" value="MCP_dom_sf"/>
</dbReference>
<gene>
    <name evidence="12" type="ORF">Zmor_013177</name>
</gene>
<evidence type="ECO:0000256" key="1">
    <source>
        <dbReference type="ARBA" id="ARBA00004448"/>
    </source>
</evidence>
<dbReference type="AlphaFoldDB" id="A0AA38ICQ0"/>
<reference evidence="12" key="1">
    <citation type="journal article" date="2023" name="G3 (Bethesda)">
        <title>Whole genome assemblies of Zophobas morio and Tenebrio molitor.</title>
        <authorList>
            <person name="Kaur S."/>
            <person name="Stinson S.A."/>
            <person name="diCenzo G.C."/>
        </authorList>
    </citation>
    <scope>NUCLEOTIDE SEQUENCE</scope>
    <source>
        <strain evidence="12">QUZm001</strain>
    </source>
</reference>
<sequence length="300" mass="33058">MVAGGDGTGKRDWRPFVYGGLASCVAEFGTFPIDTTKTRLQIQGQKLDQNHATLKYRGMVDCLLKIGRTEGVAALYSGIWPAVLRQATYGTIKFGTYYSLKRIIVEHNNGKESVTVNLCCAVIAGAVSSAIANPTDVLKVRMQVQGSHGNVGLIDCFKDVYAHEGISGLWRGVSPTAQRAAVIAAVELPVYDFCKSHLIKTFGDNIANHFVSSLFASLGSAIASTPIDVVRTRLMNQRKLKKTGGPFPAHIYTSTSDCFIQTFKNEGFWAFYKGFIPTLFRMGPWNIIFFITYEQLKKLY</sequence>
<dbReference type="GO" id="GO:0055085">
    <property type="term" value="P:transmembrane transport"/>
    <property type="evidence" value="ECO:0007669"/>
    <property type="project" value="InterPro"/>
</dbReference>
<evidence type="ECO:0000256" key="4">
    <source>
        <dbReference type="ARBA" id="ARBA00022692"/>
    </source>
</evidence>
<feature type="repeat" description="Solcar" evidence="10">
    <location>
        <begin position="112"/>
        <end position="197"/>
    </location>
</feature>
<dbReference type="PROSITE" id="PS50920">
    <property type="entry name" value="SOLCAR"/>
    <property type="match status" value="3"/>
</dbReference>
<dbReference type="EMBL" id="JALNTZ010000004">
    <property type="protein sequence ID" value="KAJ3653957.1"/>
    <property type="molecule type" value="Genomic_DNA"/>
</dbReference>
<name>A0AA38ICQ0_9CUCU</name>
<evidence type="ECO:0000256" key="7">
    <source>
        <dbReference type="ARBA" id="ARBA00022989"/>
    </source>
</evidence>
<dbReference type="PRINTS" id="PR00784">
    <property type="entry name" value="MTUNCOUPLING"/>
</dbReference>
<keyword evidence="8" id="KW-0496">Mitochondrion</keyword>
<evidence type="ECO:0000256" key="11">
    <source>
        <dbReference type="RuleBase" id="RU000488"/>
    </source>
</evidence>
<evidence type="ECO:0000256" key="10">
    <source>
        <dbReference type="PROSITE-ProRule" id="PRU00282"/>
    </source>
</evidence>
<evidence type="ECO:0000256" key="3">
    <source>
        <dbReference type="ARBA" id="ARBA00022448"/>
    </source>
</evidence>
<organism evidence="12 13">
    <name type="scientific">Zophobas morio</name>
    <dbReference type="NCBI Taxonomy" id="2755281"/>
    <lineage>
        <taxon>Eukaryota</taxon>
        <taxon>Metazoa</taxon>
        <taxon>Ecdysozoa</taxon>
        <taxon>Arthropoda</taxon>
        <taxon>Hexapoda</taxon>
        <taxon>Insecta</taxon>
        <taxon>Pterygota</taxon>
        <taxon>Neoptera</taxon>
        <taxon>Endopterygota</taxon>
        <taxon>Coleoptera</taxon>
        <taxon>Polyphaga</taxon>
        <taxon>Cucujiformia</taxon>
        <taxon>Tenebrionidae</taxon>
        <taxon>Zophobas</taxon>
    </lineage>
</organism>
<dbReference type="PANTHER" id="PTHR45618">
    <property type="entry name" value="MITOCHONDRIAL DICARBOXYLATE CARRIER-RELATED"/>
    <property type="match status" value="1"/>
</dbReference>
<protein>
    <recommendedName>
        <fullName evidence="14">Kidney mitochondrial carrier protein 1</fullName>
    </recommendedName>
</protein>
<dbReference type="FunFam" id="1.50.40.10:FF:000006">
    <property type="entry name" value="brain mitochondrial carrier protein 1 isoform X1"/>
    <property type="match status" value="1"/>
</dbReference>
<dbReference type="GO" id="GO:0005743">
    <property type="term" value="C:mitochondrial inner membrane"/>
    <property type="evidence" value="ECO:0007669"/>
    <property type="project" value="UniProtKB-SubCell"/>
</dbReference>
<keyword evidence="4 10" id="KW-0812">Transmembrane</keyword>
<dbReference type="InterPro" id="IPR050391">
    <property type="entry name" value="Mito_Metabolite_Transporter"/>
</dbReference>
<dbReference type="InterPro" id="IPR018108">
    <property type="entry name" value="MCP_transmembrane"/>
</dbReference>
<keyword evidence="6" id="KW-0999">Mitochondrion inner membrane</keyword>
<keyword evidence="7" id="KW-1133">Transmembrane helix</keyword>
<dbReference type="SUPFAM" id="SSF103506">
    <property type="entry name" value="Mitochondrial carrier"/>
    <property type="match status" value="1"/>
</dbReference>
<keyword evidence="3 11" id="KW-0813">Transport</keyword>